<name>A0ACB8WQS1_9TELE</name>
<sequence length="750" mass="82472">SVTHYMLLQVTTKGAGLNPNAKVWQEIPAHQNDVPEETEDSPWMLTYPPPAEMTDGYSDVPSSGGKGYDTEYPDSPADYAPIPTEGIVNDIDHPDMSYLVFDPQCETTIDGDVSKEQPMSEGTLRESLKKQLEFCFSRENLSKDLYLISQMDSDQFVPIWTIAWMEDIKALTTDMDLILDVLRASPMVQVDETGEKVRPNHSRCIIILREVPETTPVEEVEALFKSENCPKVLSAEFAHNNNWYITFQSDMDALQAYKYLREEVKVFQGKPIMARIKAINTFFGKNSFRSVDSSVYNQHTQQQAQYGSPVYMQQVYSPQQSFPVYPVVSPTWNHSVMPYFETPLAPFPNSGFMNGYSSSVNYKGNLSSINTHRPTSRNRNHVKGHLRPGDVPLSSLAPGTQMDGLSAPLSPQPLRSAETPTGTSLATISLPSFSFKDTPLQATIPGGYLSGAGRGRKGNHRGLRRKREDEHTMRPVPVMEAKVPPPPKFDLAASNFPPLPGSVVCPKGETTPEMRLSDVVRGLKVTNKSETQHTNISEDAVSKPAPVTLVTKPAPVSPHTVATPVSIVSSPVKTENKAEPPVPEETNSLSMQTASGASDTPSTCSQSASSETPSPSPPSPTSELGMRKLSYAEVCQRRAKDPPPVQTPSPSPPAPSASQQPLQELKVNRVEETRPNSRHTTDKAEKSRDNRPPRQPLRSYRGANGQVRAGGAAQKIQEHQRGLNAGKPFSPQRGARRSGKEQNIPPRSPK</sequence>
<proteinExistence type="predicted"/>
<keyword evidence="2" id="KW-1185">Reference proteome</keyword>
<reference evidence="1" key="1">
    <citation type="submission" date="2022-04" db="EMBL/GenBank/DDBJ databases">
        <title>Jade perch genome.</title>
        <authorList>
            <person name="Chao B."/>
        </authorList>
    </citation>
    <scope>NUCLEOTIDE SEQUENCE</scope>
    <source>
        <strain evidence="1">CB-2022</strain>
    </source>
</reference>
<evidence type="ECO:0000313" key="1">
    <source>
        <dbReference type="EMBL" id="KAI3370173.1"/>
    </source>
</evidence>
<evidence type="ECO:0000313" key="2">
    <source>
        <dbReference type="Proteomes" id="UP000831701"/>
    </source>
</evidence>
<comment type="caution">
    <text evidence="1">The sequence shown here is derived from an EMBL/GenBank/DDBJ whole genome shotgun (WGS) entry which is preliminary data.</text>
</comment>
<feature type="non-terminal residue" evidence="1">
    <location>
        <position position="1"/>
    </location>
</feature>
<accession>A0ACB8WQS1</accession>
<dbReference type="EMBL" id="CM041537">
    <property type="protein sequence ID" value="KAI3370173.1"/>
    <property type="molecule type" value="Genomic_DNA"/>
</dbReference>
<dbReference type="Proteomes" id="UP000831701">
    <property type="component" value="Chromosome 7"/>
</dbReference>
<organism evidence="1 2">
    <name type="scientific">Scortum barcoo</name>
    <name type="common">barcoo grunter</name>
    <dbReference type="NCBI Taxonomy" id="214431"/>
    <lineage>
        <taxon>Eukaryota</taxon>
        <taxon>Metazoa</taxon>
        <taxon>Chordata</taxon>
        <taxon>Craniata</taxon>
        <taxon>Vertebrata</taxon>
        <taxon>Euteleostomi</taxon>
        <taxon>Actinopterygii</taxon>
        <taxon>Neopterygii</taxon>
        <taxon>Teleostei</taxon>
        <taxon>Neoteleostei</taxon>
        <taxon>Acanthomorphata</taxon>
        <taxon>Eupercaria</taxon>
        <taxon>Centrarchiformes</taxon>
        <taxon>Terapontoidei</taxon>
        <taxon>Terapontidae</taxon>
        <taxon>Scortum</taxon>
    </lineage>
</organism>
<protein>
    <submittedName>
        <fullName evidence="1">Uncharacterized protein</fullName>
    </submittedName>
</protein>
<gene>
    <name evidence="1" type="ORF">L3Q82_024956</name>
</gene>